<dbReference type="OrthoDB" id="26525at2759"/>
<feature type="region of interest" description="Disordered" evidence="2">
    <location>
        <begin position="25"/>
        <end position="97"/>
    </location>
</feature>
<evidence type="ECO:0000256" key="1">
    <source>
        <dbReference type="ARBA" id="ARBA00022837"/>
    </source>
</evidence>
<name>A0A058Z7T4_FONAL</name>
<dbReference type="CDD" id="cd00051">
    <property type="entry name" value="EFh"/>
    <property type="match status" value="1"/>
</dbReference>
<dbReference type="PROSITE" id="PS50222">
    <property type="entry name" value="EF_HAND_2"/>
    <property type="match status" value="1"/>
</dbReference>
<dbReference type="Gene3D" id="1.10.238.10">
    <property type="entry name" value="EF-hand"/>
    <property type="match status" value="1"/>
</dbReference>
<keyword evidence="3" id="KW-0732">Signal</keyword>
<dbReference type="PROSITE" id="PS00018">
    <property type="entry name" value="EF_HAND_1"/>
    <property type="match status" value="1"/>
</dbReference>
<dbReference type="Proteomes" id="UP000030693">
    <property type="component" value="Unassembled WGS sequence"/>
</dbReference>
<evidence type="ECO:0000256" key="3">
    <source>
        <dbReference type="SAM" id="SignalP"/>
    </source>
</evidence>
<dbReference type="GeneID" id="20527392"/>
<dbReference type="Pfam" id="PF13499">
    <property type="entry name" value="EF-hand_7"/>
    <property type="match status" value="1"/>
</dbReference>
<evidence type="ECO:0000259" key="4">
    <source>
        <dbReference type="PROSITE" id="PS50222"/>
    </source>
</evidence>
<evidence type="ECO:0000313" key="6">
    <source>
        <dbReference type="Proteomes" id="UP000030693"/>
    </source>
</evidence>
<keyword evidence="6" id="KW-1185">Reference proteome</keyword>
<feature type="signal peptide" evidence="3">
    <location>
        <begin position="1"/>
        <end position="26"/>
    </location>
</feature>
<feature type="domain" description="EF-hand" evidence="4">
    <location>
        <begin position="135"/>
        <end position="168"/>
    </location>
</feature>
<proteinExistence type="predicted"/>
<evidence type="ECO:0000256" key="2">
    <source>
        <dbReference type="SAM" id="MobiDB-lite"/>
    </source>
</evidence>
<keyword evidence="1" id="KW-0106">Calcium</keyword>
<protein>
    <recommendedName>
        <fullName evidence="4">EF-hand domain-containing protein</fullName>
    </recommendedName>
</protein>
<feature type="compositionally biased region" description="Acidic residues" evidence="2">
    <location>
        <begin position="70"/>
        <end position="83"/>
    </location>
</feature>
<dbReference type="AlphaFoldDB" id="A0A058Z7T4"/>
<accession>A0A058Z7T4</accession>
<evidence type="ECO:0000313" key="5">
    <source>
        <dbReference type="EMBL" id="KCV70340.1"/>
    </source>
</evidence>
<dbReference type="InterPro" id="IPR011992">
    <property type="entry name" value="EF-hand-dom_pair"/>
</dbReference>
<dbReference type="RefSeq" id="XP_009494856.1">
    <property type="nucleotide sequence ID" value="XM_009496581.1"/>
</dbReference>
<dbReference type="SUPFAM" id="SSF47473">
    <property type="entry name" value="EF-hand"/>
    <property type="match status" value="1"/>
</dbReference>
<dbReference type="InterPro" id="IPR002048">
    <property type="entry name" value="EF_hand_dom"/>
</dbReference>
<sequence>MISRTAFFVGLLAVVTVGGLVSRVEADSPSNSAKTAARTRRDGGLQQRQYQRREAAAMRKARHDRRQDDRDDDDDDDDDDEEDERRKMIQASAALTEDQLIDSHPPAWLFNMHDTNQDKALDMGELRRVYSGYGDAESIARTVMNEFDENRDGRLSAAEFDKALLGPR</sequence>
<dbReference type="EMBL" id="KB932204">
    <property type="protein sequence ID" value="KCV70340.1"/>
    <property type="molecule type" value="Genomic_DNA"/>
</dbReference>
<gene>
    <name evidence="5" type="ORF">H696_02667</name>
</gene>
<dbReference type="GO" id="GO:0005509">
    <property type="term" value="F:calcium ion binding"/>
    <property type="evidence" value="ECO:0007669"/>
    <property type="project" value="InterPro"/>
</dbReference>
<reference evidence="5" key="1">
    <citation type="submission" date="2013-04" db="EMBL/GenBank/DDBJ databases">
        <title>The Genome Sequence of Fonticula alba ATCC 38817.</title>
        <authorList>
            <consortium name="The Broad Institute Genomics Platform"/>
            <person name="Russ C."/>
            <person name="Cuomo C."/>
            <person name="Burger G."/>
            <person name="Gray M.W."/>
            <person name="Holland P.W.H."/>
            <person name="King N."/>
            <person name="Lang F.B.F."/>
            <person name="Roger A.J."/>
            <person name="Ruiz-Trillo I."/>
            <person name="Brown M."/>
            <person name="Walker B."/>
            <person name="Young S."/>
            <person name="Zeng Q."/>
            <person name="Gargeya S."/>
            <person name="Fitzgerald M."/>
            <person name="Haas B."/>
            <person name="Abouelleil A."/>
            <person name="Allen A.W."/>
            <person name="Alvarado L."/>
            <person name="Arachchi H.M."/>
            <person name="Berlin A.M."/>
            <person name="Chapman S.B."/>
            <person name="Gainer-Dewar J."/>
            <person name="Goldberg J."/>
            <person name="Griggs A."/>
            <person name="Gujja S."/>
            <person name="Hansen M."/>
            <person name="Howarth C."/>
            <person name="Imamovic A."/>
            <person name="Ireland A."/>
            <person name="Larimer J."/>
            <person name="McCowan C."/>
            <person name="Murphy C."/>
            <person name="Pearson M."/>
            <person name="Poon T.W."/>
            <person name="Priest M."/>
            <person name="Roberts A."/>
            <person name="Saif S."/>
            <person name="Shea T."/>
            <person name="Sisk P."/>
            <person name="Sykes S."/>
            <person name="Wortman J."/>
            <person name="Nusbaum C."/>
            <person name="Birren B."/>
        </authorList>
    </citation>
    <scope>NUCLEOTIDE SEQUENCE [LARGE SCALE GENOMIC DNA]</scope>
    <source>
        <strain evidence="5">ATCC 38817</strain>
    </source>
</reference>
<dbReference type="InterPro" id="IPR018247">
    <property type="entry name" value="EF_Hand_1_Ca_BS"/>
</dbReference>
<organism evidence="5">
    <name type="scientific">Fonticula alba</name>
    <name type="common">Slime mold</name>
    <dbReference type="NCBI Taxonomy" id="691883"/>
    <lineage>
        <taxon>Eukaryota</taxon>
        <taxon>Rotosphaerida</taxon>
        <taxon>Fonticulaceae</taxon>
        <taxon>Fonticula</taxon>
    </lineage>
</organism>
<feature type="chain" id="PRO_5001571840" description="EF-hand domain-containing protein" evidence="3">
    <location>
        <begin position="27"/>
        <end position="168"/>
    </location>
</feature>